<keyword evidence="1" id="KW-0233">DNA recombination</keyword>
<evidence type="ECO:0000313" key="4">
    <source>
        <dbReference type="Proteomes" id="UP000325113"/>
    </source>
</evidence>
<dbReference type="InterPro" id="IPR011010">
    <property type="entry name" value="DNA_brk_join_enz"/>
</dbReference>
<dbReference type="GO" id="GO:0003677">
    <property type="term" value="F:DNA binding"/>
    <property type="evidence" value="ECO:0007669"/>
    <property type="project" value="InterPro"/>
</dbReference>
<dbReference type="Gene3D" id="3.10.10.10">
    <property type="entry name" value="HIV Type 1 Reverse Transcriptase, subunit A, domain 1"/>
    <property type="match status" value="1"/>
</dbReference>
<protein>
    <recommendedName>
        <fullName evidence="2">Reverse transcriptase domain-containing protein</fullName>
    </recommendedName>
</protein>
<reference evidence="3 4" key="1">
    <citation type="submission" date="2019-07" db="EMBL/GenBank/DDBJ databases">
        <title>Genomes of Cafeteria roenbergensis.</title>
        <authorList>
            <person name="Fischer M.G."/>
            <person name="Hackl T."/>
            <person name="Roman M."/>
        </authorList>
    </citation>
    <scope>NUCLEOTIDE SEQUENCE [LARGE SCALE GENOMIC DNA]</scope>
    <source>
        <strain evidence="3 4">Cflag</strain>
    </source>
</reference>
<dbReference type="InterPro" id="IPR052055">
    <property type="entry name" value="Hepadnavirus_pol/RT"/>
</dbReference>
<dbReference type="Gene3D" id="3.30.70.270">
    <property type="match status" value="1"/>
</dbReference>
<dbReference type="PROSITE" id="PS50878">
    <property type="entry name" value="RT_POL"/>
    <property type="match status" value="1"/>
</dbReference>
<dbReference type="InterPro" id="IPR043128">
    <property type="entry name" value="Rev_trsase/Diguanyl_cyclase"/>
</dbReference>
<dbReference type="InterPro" id="IPR013762">
    <property type="entry name" value="Integrase-like_cat_sf"/>
</dbReference>
<dbReference type="Gene3D" id="1.10.443.10">
    <property type="entry name" value="Intergrase catalytic core"/>
    <property type="match status" value="1"/>
</dbReference>
<name>A0A5A8C5I1_CAFRO</name>
<dbReference type="PANTHER" id="PTHR33050">
    <property type="entry name" value="REVERSE TRANSCRIPTASE DOMAIN-CONTAINING PROTEIN"/>
    <property type="match status" value="1"/>
</dbReference>
<evidence type="ECO:0000256" key="1">
    <source>
        <dbReference type="ARBA" id="ARBA00023172"/>
    </source>
</evidence>
<evidence type="ECO:0000259" key="2">
    <source>
        <dbReference type="PROSITE" id="PS50878"/>
    </source>
</evidence>
<dbReference type="AlphaFoldDB" id="A0A5A8C5I1"/>
<dbReference type="SUPFAM" id="SSF56349">
    <property type="entry name" value="DNA breaking-rejoining enzymes"/>
    <property type="match status" value="1"/>
</dbReference>
<dbReference type="PANTHER" id="PTHR33050:SF7">
    <property type="entry name" value="RIBONUCLEASE H"/>
    <property type="match status" value="1"/>
</dbReference>
<dbReference type="SUPFAM" id="SSF56672">
    <property type="entry name" value="DNA/RNA polymerases"/>
    <property type="match status" value="1"/>
</dbReference>
<organism evidence="3 4">
    <name type="scientific">Cafeteria roenbergensis</name>
    <name type="common">Marine flagellate</name>
    <dbReference type="NCBI Taxonomy" id="33653"/>
    <lineage>
        <taxon>Eukaryota</taxon>
        <taxon>Sar</taxon>
        <taxon>Stramenopiles</taxon>
        <taxon>Bigyra</taxon>
        <taxon>Opalozoa</taxon>
        <taxon>Bicosoecida</taxon>
        <taxon>Cafeteriaceae</taxon>
        <taxon>Cafeteria</taxon>
    </lineage>
</organism>
<proteinExistence type="predicted"/>
<dbReference type="InterPro" id="IPR000477">
    <property type="entry name" value="RT_dom"/>
</dbReference>
<dbReference type="GO" id="GO:0015074">
    <property type="term" value="P:DNA integration"/>
    <property type="evidence" value="ECO:0007669"/>
    <property type="project" value="InterPro"/>
</dbReference>
<dbReference type="Pfam" id="PF00078">
    <property type="entry name" value="RVT_1"/>
    <property type="match status" value="1"/>
</dbReference>
<gene>
    <name evidence="3" type="ORF">FNF31_07445</name>
</gene>
<dbReference type="InterPro" id="IPR043502">
    <property type="entry name" value="DNA/RNA_pol_sf"/>
</dbReference>
<dbReference type="GO" id="GO:0006310">
    <property type="term" value="P:DNA recombination"/>
    <property type="evidence" value="ECO:0007669"/>
    <property type="project" value="UniProtKB-KW"/>
</dbReference>
<sequence length="1137" mass="121482">MAALRLLHVDDPMMLVDIIAPNVLDILLAAGHALRDHRTSLEQSLPDGPGAVLPPIAERILARAELSCLFSALEHVQIATAHWVLPAVYAGIPLLPALLGTAAASIAASAGVEPDTTLAAWLASRGIHVTAGFAPVYDDSIRASVAIKAQSILLALGFDPDRDSPGAFRRLYSSLQRSGALDIAFDAAQLRALHDPSAFAPDGWASTSLESTPILPPPTPGVAALCPAAALELLRGRCAHWRLVFATALLGADARAVETRRPLGTSHNYPTDPAEVRALEGLIAAEVRQGWLVRLPDSALPVARKPAPLNVVPKAPDAHGRPRWRMITDDTQARQPFFDGHSVRPAGVNASVASTELAYPGTPSLGRVAAMLLGPHPPTMLATLDVSSGFKRIRLAAASGTLFTVRFKGTTYISSACSMGGRHSSTYMNSCTAALAQALESPGVRLLSFCDDLLVSTDLPLHRATSELARIREAMVRLGLPPQAEKSSPPARSVEWVGLRLTTGNDRGPAHVRMKDGAVVDLVSALTAAANGDPDRDQLAKVVGRITWFSTLCKPIRPLLRDIRRALADSPDRTSALDPSAAAAARALLTWAPGIARPLPATFAARATMAPDPFPAMLVVTDASAHGFGIAVFDLRRTTNALVDGAPRRCVSVRLYCGRWHDVIPHSVRSEFACAAVAVAIAARRAPRSNIRLFSDSTTVVSAVARMSPSSRSTYSDSLAIPLALTLLRSHLVVHAEHLPGMQNTVTDTLSRLSASGKDAPSLGGELSLLWTRLSHFSRRPPKIVRAILAEASRLGGPGPHRMAQPGVRIAGYPLPLGHDDWAVAPLLCFWSGSSIQITAAFRFFASVARRHGAGLPFGRTAGASVTSTFLRASATRPQPLATSTLASYYHNVLRLADLMLSPIDSHATSRLVSLATKRIHRWGNPTRDSRGVFSRDDVLRAIRSPATDPAVAAAIAVCWDTLSRAGSLLTRPAPASTATPIPRANARVSLVNRHIHVQIDVFEKMSRTWERLHLTTDPDSPHYNPAHVGGAAAAAATLARPADRSSPLWLKRNRQPVSASDLVAALLAANPYLRQHRISPHSFRISAATWLLRHSSVTKDRIVVLGRWRNAQSVESYFRESASAHLLSSTDRSAMP</sequence>
<accession>A0A5A8C5I1</accession>
<feature type="domain" description="Reverse transcriptase" evidence="2">
    <location>
        <begin position="293"/>
        <end position="501"/>
    </location>
</feature>
<evidence type="ECO:0000313" key="3">
    <source>
        <dbReference type="EMBL" id="KAA0148302.1"/>
    </source>
</evidence>
<comment type="caution">
    <text evidence="3">The sequence shown here is derived from an EMBL/GenBank/DDBJ whole genome shotgun (WGS) entry which is preliminary data.</text>
</comment>
<dbReference type="Proteomes" id="UP000325113">
    <property type="component" value="Unassembled WGS sequence"/>
</dbReference>
<dbReference type="EMBL" id="VLTM01000150">
    <property type="protein sequence ID" value="KAA0148302.1"/>
    <property type="molecule type" value="Genomic_DNA"/>
</dbReference>